<dbReference type="EMBL" id="JBJKFK010001605">
    <property type="protein sequence ID" value="KAL3312668.1"/>
    <property type="molecule type" value="Genomic_DNA"/>
</dbReference>
<keyword evidence="1" id="KW-0732">Signal</keyword>
<evidence type="ECO:0000313" key="2">
    <source>
        <dbReference type="EMBL" id="KAL3312668.1"/>
    </source>
</evidence>
<comment type="caution">
    <text evidence="2">The sequence shown here is derived from an EMBL/GenBank/DDBJ whole genome shotgun (WGS) entry which is preliminary data.</text>
</comment>
<organism evidence="2 3">
    <name type="scientific">Cichlidogyrus casuarinus</name>
    <dbReference type="NCBI Taxonomy" id="1844966"/>
    <lineage>
        <taxon>Eukaryota</taxon>
        <taxon>Metazoa</taxon>
        <taxon>Spiralia</taxon>
        <taxon>Lophotrochozoa</taxon>
        <taxon>Platyhelminthes</taxon>
        <taxon>Monogenea</taxon>
        <taxon>Monopisthocotylea</taxon>
        <taxon>Dactylogyridea</taxon>
        <taxon>Ancyrocephalidae</taxon>
        <taxon>Cichlidogyrus</taxon>
    </lineage>
</organism>
<sequence>MMGKISLLLAIVCCMYLVQAKVYSNLRFRKPCPERFHDFHNATATFLCIIPTAKECFEACSFVGCHKWAYSTPDVQSYDTMPRDHFRCRCVRRYGLCSHAEADEKYRGYEGSALDAFS</sequence>
<protein>
    <recommendedName>
        <fullName evidence="4">Secreted protein</fullName>
    </recommendedName>
</protein>
<reference evidence="2 3" key="1">
    <citation type="submission" date="2024-11" db="EMBL/GenBank/DDBJ databases">
        <title>Adaptive evolution of stress response genes in parasites aligns with host niche diversity.</title>
        <authorList>
            <person name="Hahn C."/>
            <person name="Resl P."/>
        </authorList>
    </citation>
    <scope>NUCLEOTIDE SEQUENCE [LARGE SCALE GENOMIC DNA]</scope>
    <source>
        <strain evidence="2">EGGRZ-B1_66</strain>
        <tissue evidence="2">Body</tissue>
    </source>
</reference>
<accession>A0ABD2PZ18</accession>
<evidence type="ECO:0008006" key="4">
    <source>
        <dbReference type="Google" id="ProtNLM"/>
    </source>
</evidence>
<evidence type="ECO:0000313" key="3">
    <source>
        <dbReference type="Proteomes" id="UP001626550"/>
    </source>
</evidence>
<dbReference type="AlphaFoldDB" id="A0ABD2PZ18"/>
<dbReference type="Proteomes" id="UP001626550">
    <property type="component" value="Unassembled WGS sequence"/>
</dbReference>
<name>A0ABD2PZ18_9PLAT</name>
<proteinExistence type="predicted"/>
<evidence type="ECO:0000256" key="1">
    <source>
        <dbReference type="SAM" id="SignalP"/>
    </source>
</evidence>
<gene>
    <name evidence="2" type="ORF">Ciccas_008738</name>
</gene>
<feature type="signal peptide" evidence="1">
    <location>
        <begin position="1"/>
        <end position="20"/>
    </location>
</feature>
<feature type="chain" id="PRO_5044795574" description="Secreted protein" evidence="1">
    <location>
        <begin position="21"/>
        <end position="118"/>
    </location>
</feature>
<keyword evidence="3" id="KW-1185">Reference proteome</keyword>